<dbReference type="GO" id="GO:0005975">
    <property type="term" value="P:carbohydrate metabolic process"/>
    <property type="evidence" value="ECO:0007669"/>
    <property type="project" value="InterPro"/>
</dbReference>
<dbReference type="Pfam" id="PF04748">
    <property type="entry name" value="Polysacc_deac_2"/>
    <property type="match status" value="1"/>
</dbReference>
<sequence length="377" mass="43578">MKKKKMSPSKTVFWVLITSILLCSAVLIYELQQDGVLNNKYIALAKVIPSQQDRWLSLFLFHEMNNLFPDLAVQIIENPETGKSWKVMMKDVPEYHREEISNRLQAIFNVLFGFGFYGEKRTLNEKDVYFLFRDLMPWFTLEVYFQPLYQVAIVIDDLGYNRTNAELFLKLPQKITYAVFPHLPFSRSLGEKFSEYGKEILIHLPMEALDNEQNNNEPLILKTGDDEARVNDIIKKAIVNLPTARGLNNHKGSKATQDPKLMRRLMLVLKNSNLLFLDSVTSDQSKAFDIAQEVGLLSFRRDIFIDGNTSVEYIQQKLWDAVSIAKKRGYSIAIGHVKSETYQALESFFHSFNDPEVEFVFLSELVQPSKRKSQNTP</sequence>
<gene>
    <name evidence="1" type="ORF">BWY41_01466</name>
</gene>
<dbReference type="CDD" id="cd10936">
    <property type="entry name" value="CE4_DAC2"/>
    <property type="match status" value="1"/>
</dbReference>
<dbReference type="EMBL" id="MWBQ01000113">
    <property type="protein sequence ID" value="OQA56632.1"/>
    <property type="molecule type" value="Genomic_DNA"/>
</dbReference>
<dbReference type="InterPro" id="IPR011330">
    <property type="entry name" value="Glyco_hydro/deAcase_b/a-brl"/>
</dbReference>
<dbReference type="Gene3D" id="3.20.20.370">
    <property type="entry name" value="Glycoside hydrolase/deacetylase"/>
    <property type="match status" value="1"/>
</dbReference>
<name>A0A1V5SRM9_9BACT</name>
<dbReference type="AlphaFoldDB" id="A0A1V5SRM9"/>
<evidence type="ECO:0000313" key="1">
    <source>
        <dbReference type="EMBL" id="OQA56632.1"/>
    </source>
</evidence>
<dbReference type="PANTHER" id="PTHR30105:SF2">
    <property type="entry name" value="DIVERGENT POLYSACCHARIDE DEACETYLASE SUPERFAMILY"/>
    <property type="match status" value="1"/>
</dbReference>
<accession>A0A1V5SRM9</accession>
<reference evidence="1" key="1">
    <citation type="submission" date="2017-02" db="EMBL/GenBank/DDBJ databases">
        <title>Delving into the versatile metabolic prowess of the omnipresent phylum Bacteroidetes.</title>
        <authorList>
            <person name="Nobu M.K."/>
            <person name="Mei R."/>
            <person name="Narihiro T."/>
            <person name="Kuroda K."/>
            <person name="Liu W.-T."/>
        </authorList>
    </citation>
    <scope>NUCLEOTIDE SEQUENCE</scope>
    <source>
        <strain evidence="1">ADurb.Bin276</strain>
    </source>
</reference>
<dbReference type="InterPro" id="IPR006837">
    <property type="entry name" value="Divergent_DAC"/>
</dbReference>
<organism evidence="1">
    <name type="scientific">Candidatus Atribacter allofermentans</name>
    <dbReference type="NCBI Taxonomy" id="1852833"/>
    <lineage>
        <taxon>Bacteria</taxon>
        <taxon>Pseudomonadati</taxon>
        <taxon>Atribacterota</taxon>
        <taxon>Atribacteria</taxon>
        <taxon>Atribacterales</taxon>
        <taxon>Atribacteraceae</taxon>
        <taxon>Atribacter</taxon>
    </lineage>
</organism>
<dbReference type="SUPFAM" id="SSF88713">
    <property type="entry name" value="Glycoside hydrolase/deacetylase"/>
    <property type="match status" value="1"/>
</dbReference>
<dbReference type="Proteomes" id="UP000485569">
    <property type="component" value="Unassembled WGS sequence"/>
</dbReference>
<protein>
    <submittedName>
        <fullName evidence="1">Divergent polysaccharide deacetylase</fullName>
    </submittedName>
</protein>
<proteinExistence type="predicted"/>
<comment type="caution">
    <text evidence="1">The sequence shown here is derived from an EMBL/GenBank/DDBJ whole genome shotgun (WGS) entry which is preliminary data.</text>
</comment>
<dbReference type="PANTHER" id="PTHR30105">
    <property type="entry name" value="UNCHARACTERIZED YIBQ-RELATED"/>
    <property type="match status" value="1"/>
</dbReference>